<dbReference type="OrthoDB" id="1852921at2"/>
<organism evidence="1 2">
    <name type="scientific">Allofournierella massiliensis</name>
    <dbReference type="NCBI Taxonomy" id="1650663"/>
    <lineage>
        <taxon>Bacteria</taxon>
        <taxon>Bacillati</taxon>
        <taxon>Bacillota</taxon>
        <taxon>Clostridia</taxon>
        <taxon>Eubacteriales</taxon>
        <taxon>Oscillospiraceae</taxon>
        <taxon>Allofournierella</taxon>
    </lineage>
</organism>
<dbReference type="EMBL" id="SLUM01000009">
    <property type="protein sequence ID" value="TCL57848.1"/>
    <property type="molecule type" value="Genomic_DNA"/>
</dbReference>
<proteinExistence type="predicted"/>
<accession>A0A4R1QV80</accession>
<evidence type="ECO:0000313" key="2">
    <source>
        <dbReference type="Proteomes" id="UP000295184"/>
    </source>
</evidence>
<evidence type="ECO:0000313" key="1">
    <source>
        <dbReference type="EMBL" id="TCL57848.1"/>
    </source>
</evidence>
<dbReference type="GeneID" id="97382608"/>
<comment type="caution">
    <text evidence="1">The sequence shown here is derived from an EMBL/GenBank/DDBJ whole genome shotgun (WGS) entry which is preliminary data.</text>
</comment>
<gene>
    <name evidence="1" type="ORF">EDD77_109123</name>
</gene>
<dbReference type="RefSeq" id="WP_058963669.1">
    <property type="nucleotide sequence ID" value="NZ_CABKVM010000015.1"/>
</dbReference>
<dbReference type="AlphaFoldDB" id="A0A4R1QV80"/>
<dbReference type="Proteomes" id="UP000295184">
    <property type="component" value="Unassembled WGS sequence"/>
</dbReference>
<reference evidence="1 2" key="1">
    <citation type="submission" date="2019-03" db="EMBL/GenBank/DDBJ databases">
        <title>Genomic Encyclopedia of Type Strains, Phase IV (KMG-IV): sequencing the most valuable type-strain genomes for metagenomic binning, comparative biology and taxonomic classification.</title>
        <authorList>
            <person name="Goeker M."/>
        </authorList>
    </citation>
    <scope>NUCLEOTIDE SEQUENCE [LARGE SCALE GENOMIC DNA]</scope>
    <source>
        <strain evidence="1 2">DSM 100451</strain>
    </source>
</reference>
<sequence length="68" mass="7859">MGKGDYHGASHIYASRAGTSPRAEYREFDFEPGREAEKDELLRRVRRPELTIQAGYLRRPARKPANKK</sequence>
<protein>
    <submittedName>
        <fullName evidence="1">Uncharacterized protein</fullName>
    </submittedName>
</protein>
<name>A0A4R1QV80_9FIRM</name>